<sequence length="623" mass="71421">MSLLPHEGVICAVNALTITDDGSKTFLFDPRLNATVCINLENGQRKILKWYNKDFRHRRWLCYCMFHIKADQIDHLIMLLYNQTKKMYYLTVFLVSCNDLLMEIREHRIECRNIRKEKLAYSAHKNCNRLEIIFYERYERENRNSETPEPLNFLYCSMDCFTMCMGREVAGTLPNEGFWELPFVSNSNLCFISLTRTESTLAKLSLNYGASQSNWEINTIEPDEETNQIPPRKATWCNAWQNNNGFFAVAKKSTFLHQFKLNLWFLDAYRFKWNKIQPEVQVNDTASNFAIRITTNNQIILHCDLDSRQAVLYKYDVSSLPALTAPPPQSESSQFLELDLDDSEAELDKPGSSKVYADVICPICLDTYNDPRTLYCGHSLCFACLVKMRELAKESNIKCPNCRKVTKIPEDGLPTNYGLQDAIELMDKVRKARASGFRCGNCRAPSCDTDLWACITCYGITEENPEAALTICANCVLKSHEHHIVKSLTDFREYCAKIRSLKEKCKDEVQKALDLTRAKLIQEMEVQVFEPISSMANDAVTEFCSSKSLKEDAEINEFFEKIRVKTAEFAKGIDDRGSHIFKGLLEASSTQNVVQNRGVISRSVSSSISENDLIFEPIKSVKL</sequence>
<dbReference type="PANTHER" id="PTHR25462:SF305">
    <property type="entry name" value="RING-TYPE DOMAIN-CONTAINING PROTEIN"/>
    <property type="match status" value="1"/>
</dbReference>
<dbReference type="PROSITE" id="PS00518">
    <property type="entry name" value="ZF_RING_1"/>
    <property type="match status" value="1"/>
</dbReference>
<evidence type="ECO:0000256" key="4">
    <source>
        <dbReference type="PROSITE-ProRule" id="PRU00175"/>
    </source>
</evidence>
<reference evidence="7" key="1">
    <citation type="submission" date="2022-11" db="UniProtKB">
        <authorList>
            <consortium name="WormBaseParasite"/>
        </authorList>
    </citation>
    <scope>IDENTIFICATION</scope>
</reference>
<name>A0A914BZ16_9BILA</name>
<dbReference type="InterPro" id="IPR047153">
    <property type="entry name" value="TRIM45/56/19-like"/>
</dbReference>
<evidence type="ECO:0000256" key="1">
    <source>
        <dbReference type="ARBA" id="ARBA00022723"/>
    </source>
</evidence>
<dbReference type="PANTHER" id="PTHR25462">
    <property type="entry name" value="BONUS, ISOFORM C-RELATED"/>
    <property type="match status" value="1"/>
</dbReference>
<evidence type="ECO:0000256" key="2">
    <source>
        <dbReference type="ARBA" id="ARBA00022771"/>
    </source>
</evidence>
<protein>
    <submittedName>
        <fullName evidence="7">RING-type domain-containing protein</fullName>
    </submittedName>
</protein>
<dbReference type="GO" id="GO:0061630">
    <property type="term" value="F:ubiquitin protein ligase activity"/>
    <property type="evidence" value="ECO:0007669"/>
    <property type="project" value="TreeGrafter"/>
</dbReference>
<evidence type="ECO:0000256" key="3">
    <source>
        <dbReference type="ARBA" id="ARBA00022833"/>
    </source>
</evidence>
<dbReference type="Gene3D" id="3.30.40.10">
    <property type="entry name" value="Zinc/RING finger domain, C3HC4 (zinc finger)"/>
    <property type="match status" value="1"/>
</dbReference>
<accession>A0A914BZ16</accession>
<keyword evidence="1" id="KW-0479">Metal-binding</keyword>
<dbReference type="SUPFAM" id="SSF57850">
    <property type="entry name" value="RING/U-box"/>
    <property type="match status" value="1"/>
</dbReference>
<dbReference type="WBParaSite" id="ACRNAN_Path_1332.g5235.t1">
    <property type="protein sequence ID" value="ACRNAN_Path_1332.g5235.t1"/>
    <property type="gene ID" value="ACRNAN_Path_1332.g5235"/>
</dbReference>
<dbReference type="PROSITE" id="PS50089">
    <property type="entry name" value="ZF_RING_2"/>
    <property type="match status" value="1"/>
</dbReference>
<dbReference type="AlphaFoldDB" id="A0A914BZ16"/>
<feature type="domain" description="RING-type" evidence="5">
    <location>
        <begin position="361"/>
        <end position="403"/>
    </location>
</feature>
<evidence type="ECO:0000313" key="6">
    <source>
        <dbReference type="Proteomes" id="UP000887540"/>
    </source>
</evidence>
<dbReference type="GO" id="GO:0008270">
    <property type="term" value="F:zinc ion binding"/>
    <property type="evidence" value="ECO:0007669"/>
    <property type="project" value="UniProtKB-KW"/>
</dbReference>
<dbReference type="GO" id="GO:0005654">
    <property type="term" value="C:nucleoplasm"/>
    <property type="evidence" value="ECO:0007669"/>
    <property type="project" value="TreeGrafter"/>
</dbReference>
<dbReference type="InterPro" id="IPR001841">
    <property type="entry name" value="Znf_RING"/>
</dbReference>
<evidence type="ECO:0000259" key="5">
    <source>
        <dbReference type="PROSITE" id="PS50089"/>
    </source>
</evidence>
<dbReference type="Pfam" id="PF13445">
    <property type="entry name" value="zf-RING_UBOX"/>
    <property type="match status" value="1"/>
</dbReference>
<keyword evidence="6" id="KW-1185">Reference proteome</keyword>
<dbReference type="InterPro" id="IPR013083">
    <property type="entry name" value="Znf_RING/FYVE/PHD"/>
</dbReference>
<proteinExistence type="predicted"/>
<organism evidence="6 7">
    <name type="scientific">Acrobeloides nanus</name>
    <dbReference type="NCBI Taxonomy" id="290746"/>
    <lineage>
        <taxon>Eukaryota</taxon>
        <taxon>Metazoa</taxon>
        <taxon>Ecdysozoa</taxon>
        <taxon>Nematoda</taxon>
        <taxon>Chromadorea</taxon>
        <taxon>Rhabditida</taxon>
        <taxon>Tylenchina</taxon>
        <taxon>Cephalobomorpha</taxon>
        <taxon>Cephaloboidea</taxon>
        <taxon>Cephalobidae</taxon>
        <taxon>Acrobeloides</taxon>
    </lineage>
</organism>
<keyword evidence="2 4" id="KW-0863">Zinc-finger</keyword>
<dbReference type="InterPro" id="IPR027370">
    <property type="entry name" value="Znf-RING_euk"/>
</dbReference>
<dbReference type="Proteomes" id="UP000887540">
    <property type="component" value="Unplaced"/>
</dbReference>
<dbReference type="SMART" id="SM00184">
    <property type="entry name" value="RING"/>
    <property type="match status" value="1"/>
</dbReference>
<evidence type="ECO:0000313" key="7">
    <source>
        <dbReference type="WBParaSite" id="ACRNAN_Path_1332.g5235.t1"/>
    </source>
</evidence>
<keyword evidence="3" id="KW-0862">Zinc</keyword>
<dbReference type="InterPro" id="IPR017907">
    <property type="entry name" value="Znf_RING_CS"/>
</dbReference>